<dbReference type="AlphaFoldDB" id="A0A1X6ZDD2"/>
<protein>
    <submittedName>
        <fullName evidence="4">Alginate lyase</fullName>
        <ecNumber evidence="4">4.2.2.3</ecNumber>
    </submittedName>
    <submittedName>
        <fullName evidence="3">Poly(Beta-D-mannuronate) lyase</fullName>
    </submittedName>
</protein>
<feature type="signal peptide" evidence="1">
    <location>
        <begin position="1"/>
        <end position="27"/>
    </location>
</feature>
<dbReference type="EC" id="4.2.2.3" evidence="4"/>
<proteinExistence type="predicted"/>
<reference evidence="4 5" key="1">
    <citation type="submission" date="2017-03" db="EMBL/GenBank/DDBJ databases">
        <authorList>
            <person name="Afonso C.L."/>
            <person name="Miller P.J."/>
            <person name="Scott M.A."/>
            <person name="Spackman E."/>
            <person name="Goraichik I."/>
            <person name="Dimitrov K.M."/>
            <person name="Suarez D.L."/>
            <person name="Swayne D.E."/>
        </authorList>
    </citation>
    <scope>NUCLEOTIDE SEQUENCE [LARGE SCALE GENOMIC DNA]</scope>
    <source>
        <strain evidence="4 5">CECT 8367</strain>
    </source>
</reference>
<feature type="chain" id="PRO_5044568255" evidence="1">
    <location>
        <begin position="28"/>
        <end position="488"/>
    </location>
</feature>
<evidence type="ECO:0000256" key="1">
    <source>
        <dbReference type="SAM" id="SignalP"/>
    </source>
</evidence>
<accession>A0A1X6ZDD2</accession>
<name>A0A1X6ZDD2_9RHOB</name>
<gene>
    <name evidence="4" type="primary">alyA</name>
    <name evidence="3" type="ORF">CLV79_10533</name>
    <name evidence="4" type="ORF">LOS8367_02139</name>
</gene>
<dbReference type="SUPFAM" id="SSF49785">
    <property type="entry name" value="Galactose-binding domain-like"/>
    <property type="match status" value="1"/>
</dbReference>
<dbReference type="Gene3D" id="2.60.120.200">
    <property type="match status" value="1"/>
</dbReference>
<evidence type="ECO:0000313" key="4">
    <source>
        <dbReference type="EMBL" id="SLN47674.1"/>
    </source>
</evidence>
<dbReference type="InterPro" id="IPR014895">
    <property type="entry name" value="Alginate_lyase_2"/>
</dbReference>
<keyword evidence="4" id="KW-0456">Lyase</keyword>
<feature type="domain" description="F5/8 type C" evidence="2">
    <location>
        <begin position="28"/>
        <end position="170"/>
    </location>
</feature>
<dbReference type="InterPro" id="IPR013320">
    <property type="entry name" value="ConA-like_dom_sf"/>
</dbReference>
<evidence type="ECO:0000313" key="3">
    <source>
        <dbReference type="EMBL" id="PSK86326.1"/>
    </source>
</evidence>
<organism evidence="4 5">
    <name type="scientific">Limimaricola soesokkakensis</name>
    <dbReference type="NCBI Taxonomy" id="1343159"/>
    <lineage>
        <taxon>Bacteria</taxon>
        <taxon>Pseudomonadati</taxon>
        <taxon>Pseudomonadota</taxon>
        <taxon>Alphaproteobacteria</taxon>
        <taxon>Rhodobacterales</taxon>
        <taxon>Paracoccaceae</taxon>
        <taxon>Limimaricola</taxon>
    </lineage>
</organism>
<reference evidence="3 6" key="2">
    <citation type="submission" date="2018-03" db="EMBL/GenBank/DDBJ databases">
        <title>Genomic Encyclopedia of Archaeal and Bacterial Type Strains, Phase II (KMG-II): from individual species to whole genera.</title>
        <authorList>
            <person name="Goeker M."/>
        </authorList>
    </citation>
    <scope>NUCLEOTIDE SEQUENCE [LARGE SCALE GENOMIC DNA]</scope>
    <source>
        <strain evidence="3 6">DSM 29956</strain>
    </source>
</reference>
<dbReference type="SUPFAM" id="SSF49899">
    <property type="entry name" value="Concanavalin A-like lectins/glucanases"/>
    <property type="match status" value="1"/>
</dbReference>
<dbReference type="InterPro" id="IPR000421">
    <property type="entry name" value="FA58C"/>
</dbReference>
<dbReference type="Proteomes" id="UP000240624">
    <property type="component" value="Unassembled WGS sequence"/>
</dbReference>
<dbReference type="InterPro" id="IPR008979">
    <property type="entry name" value="Galactose-bd-like_sf"/>
</dbReference>
<dbReference type="GO" id="GO:0045135">
    <property type="term" value="F:poly(beta-D-mannuronate) lyase activity"/>
    <property type="evidence" value="ECO:0007669"/>
    <property type="project" value="UniProtKB-EC"/>
</dbReference>
<keyword evidence="1" id="KW-0732">Signal</keyword>
<dbReference type="Pfam" id="PF08787">
    <property type="entry name" value="Alginate_lyase2"/>
    <property type="match status" value="1"/>
</dbReference>
<sequence>MTNITIGLRSGVTLFLAGALWPATQVAAQAPESCADISPLAIVSASDDGSFDAEYGPDRVFDNDFDPDSRWSSEGAGKQLTLDLGEAQALREVGLAFYKGDERRTSFDLEASEDGDSWTSLISGGQSAGQSTAIERFEVPATPARYLRLTGQGNEASGWNSLIEVQAYGCGSGEVAELSDGSDTARVANMSKTGLDLRIDVPPSENFDLTGWKLTLPADLDQDGKVDEISENELQGWSDDRFFYTDPVTGGMVFRTVPGGFTTSGSSYARSELREMIRRGDENISTRNDDGTPTANNWVFSSAPEEAQAMAGGVDGVMRATLAVNQVTRIGEAGKVGRVIIGQIHAKDDEPIRLYYRKLPGNKFGSIYFAHEAVGEDDVYVEMIGSRGNHAENPDDGIALDETFAYEIAVRGEERDGVEHPMLHVAITRDDGSRIEAEPYDMSESGYSVADDFMYFKAGAYSQNNTSDRPDRDYDQVTFFELDVEHGS</sequence>
<dbReference type="EMBL" id="PYGB01000005">
    <property type="protein sequence ID" value="PSK86326.1"/>
    <property type="molecule type" value="Genomic_DNA"/>
</dbReference>
<evidence type="ECO:0000259" key="2">
    <source>
        <dbReference type="PROSITE" id="PS50022"/>
    </source>
</evidence>
<evidence type="ECO:0000313" key="5">
    <source>
        <dbReference type="Proteomes" id="UP000193495"/>
    </source>
</evidence>
<dbReference type="PROSITE" id="PS50022">
    <property type="entry name" value="FA58C_3"/>
    <property type="match status" value="1"/>
</dbReference>
<dbReference type="Pfam" id="PF00754">
    <property type="entry name" value="F5_F8_type_C"/>
    <property type="match status" value="1"/>
</dbReference>
<dbReference type="EMBL" id="FWFY01000005">
    <property type="protein sequence ID" value="SLN47674.1"/>
    <property type="molecule type" value="Genomic_DNA"/>
</dbReference>
<dbReference type="Proteomes" id="UP000193495">
    <property type="component" value="Unassembled WGS sequence"/>
</dbReference>
<evidence type="ECO:0000313" key="6">
    <source>
        <dbReference type="Proteomes" id="UP000240624"/>
    </source>
</evidence>
<dbReference type="RefSeq" id="WP_165761441.1">
    <property type="nucleotide sequence ID" value="NZ_FWFY01000005.1"/>
</dbReference>
<dbReference type="Gene3D" id="2.60.120.260">
    <property type="entry name" value="Galactose-binding domain-like"/>
    <property type="match status" value="1"/>
</dbReference>
<keyword evidence="6" id="KW-1185">Reference proteome</keyword>